<accession>A0A060UZR0</accession>
<evidence type="ECO:0000313" key="1">
    <source>
        <dbReference type="EMBL" id="CDQ12138.1"/>
    </source>
</evidence>
<dbReference type="RefSeq" id="WP_035195577.1">
    <property type="nucleotide sequence ID" value="NZ_CCCS020000078.1"/>
</dbReference>
<organism evidence="1">
    <name type="scientific">Acidithiobacillus ferrivorans</name>
    <dbReference type="NCBI Taxonomy" id="160808"/>
    <lineage>
        <taxon>Bacteria</taxon>
        <taxon>Pseudomonadati</taxon>
        <taxon>Pseudomonadota</taxon>
        <taxon>Acidithiobacillia</taxon>
        <taxon>Acidithiobacillales</taxon>
        <taxon>Acidithiobacillaceae</taxon>
        <taxon>Acidithiobacillus</taxon>
    </lineage>
</organism>
<keyword evidence="3" id="KW-1185">Reference proteome</keyword>
<gene>
    <name evidence="2" type="ORF">AFERRI_10768</name>
    <name evidence="1" type="ORF">AFERRI_80087</name>
</gene>
<proteinExistence type="predicted"/>
<reference evidence="1" key="1">
    <citation type="submission" date="2014-03" db="EMBL/GenBank/DDBJ databases">
        <authorList>
            <person name="Genoscope - CEA"/>
        </authorList>
    </citation>
    <scope>NUCLEOTIDE SEQUENCE [LARGE SCALE GENOMIC DNA]</scope>
    <source>
        <strain evidence="1">CF27</strain>
    </source>
</reference>
<dbReference type="EMBL" id="LT841305">
    <property type="protein sequence ID" value="SMH64734.1"/>
    <property type="molecule type" value="Genomic_DNA"/>
</dbReference>
<reference evidence="2 3" key="3">
    <citation type="submission" date="2017-03" db="EMBL/GenBank/DDBJ databases">
        <authorList>
            <person name="Regsiter A."/>
            <person name="William W."/>
        </authorList>
    </citation>
    <scope>NUCLEOTIDE SEQUENCE [LARGE SCALE GENOMIC DNA]</scope>
    <source>
        <strain evidence="2">PRJEB5721</strain>
    </source>
</reference>
<dbReference type="AlphaFoldDB" id="A0A060UZR0"/>
<dbReference type="EMBL" id="CCCS020000078">
    <property type="protein sequence ID" value="CDQ12138.1"/>
    <property type="molecule type" value="Genomic_DNA"/>
</dbReference>
<reference evidence="1" key="2">
    <citation type="submission" date="2014-07" db="EMBL/GenBank/DDBJ databases">
        <title>Initial genome analysis of the psychrotolerant acidophile Acidithiobacillus ferrivorans CF27: insights into iron and sulfur oxidation pathways and into biofilm formation.</title>
        <authorList>
            <person name="Talla E."/>
            <person name="Hedrich S."/>
            <person name="Mangenot S."/>
            <person name="Ji B."/>
            <person name="Johnson D.B."/>
            <person name="Barbe V."/>
            <person name="Bonnefoy V."/>
        </authorList>
    </citation>
    <scope>NUCLEOTIDE SEQUENCE [LARGE SCALE GENOMIC DNA]</scope>
    <source>
        <strain evidence="1">CF27</strain>
    </source>
</reference>
<dbReference type="Proteomes" id="UP000193925">
    <property type="component" value="Chromosome AFERRI"/>
</dbReference>
<name>A0A060UZR0_9PROT</name>
<evidence type="ECO:0000313" key="2">
    <source>
        <dbReference type="EMBL" id="SMH64734.1"/>
    </source>
</evidence>
<protein>
    <submittedName>
        <fullName evidence="1">Uncharacterized protein</fullName>
    </submittedName>
</protein>
<evidence type="ECO:0000313" key="3">
    <source>
        <dbReference type="Proteomes" id="UP000193925"/>
    </source>
</evidence>
<sequence>MERHRFLIHGSVHGITEEAAAHFRRFERAGGRVDVLPGQRDALVSYDGDGDGVESMIHILERVGESAESTQGVITFGWSHQEPSHLHVGGVKQGSAHSLWDALKSIHLKSWLDKKLHQDPQPD</sequence>